<sequence length="71" mass="7718">MPESAFRAFWDLKMAIHAASSACPATSETQVRLTAIQPRKGTQQPAGLFFDADKGFSTESQKQAEKAALMN</sequence>
<dbReference type="EMBL" id="JAGSPN010000019">
    <property type="protein sequence ID" value="MBR7784138.1"/>
    <property type="molecule type" value="Genomic_DNA"/>
</dbReference>
<gene>
    <name evidence="1" type="ORF">KDM89_18475</name>
</gene>
<proteinExistence type="predicted"/>
<name>A0A941DNH3_9BURK</name>
<protein>
    <submittedName>
        <fullName evidence="1">Uncharacterized protein</fullName>
    </submittedName>
</protein>
<dbReference type="AlphaFoldDB" id="A0A941DNH3"/>
<reference evidence="1" key="1">
    <citation type="submission" date="2021-04" db="EMBL/GenBank/DDBJ databases">
        <title>novel species isolated from subtropical streams in China.</title>
        <authorList>
            <person name="Lu H."/>
        </authorList>
    </citation>
    <scope>NUCLEOTIDE SEQUENCE</scope>
    <source>
        <strain evidence="1">LFS511W</strain>
    </source>
</reference>
<accession>A0A941DNH3</accession>
<keyword evidence="2" id="KW-1185">Reference proteome</keyword>
<comment type="caution">
    <text evidence="1">The sequence shown here is derived from an EMBL/GenBank/DDBJ whole genome shotgun (WGS) entry which is preliminary data.</text>
</comment>
<organism evidence="1 2">
    <name type="scientific">Undibacterium luofuense</name>
    <dbReference type="NCBI Taxonomy" id="2828733"/>
    <lineage>
        <taxon>Bacteria</taxon>
        <taxon>Pseudomonadati</taxon>
        <taxon>Pseudomonadota</taxon>
        <taxon>Betaproteobacteria</taxon>
        <taxon>Burkholderiales</taxon>
        <taxon>Oxalobacteraceae</taxon>
        <taxon>Undibacterium</taxon>
    </lineage>
</organism>
<dbReference type="Proteomes" id="UP000680067">
    <property type="component" value="Unassembled WGS sequence"/>
</dbReference>
<evidence type="ECO:0000313" key="1">
    <source>
        <dbReference type="EMBL" id="MBR7784138.1"/>
    </source>
</evidence>
<dbReference type="RefSeq" id="WP_212689403.1">
    <property type="nucleotide sequence ID" value="NZ_JAGSPN010000019.1"/>
</dbReference>
<evidence type="ECO:0000313" key="2">
    <source>
        <dbReference type="Proteomes" id="UP000680067"/>
    </source>
</evidence>